<dbReference type="RefSeq" id="YP_009204527.1">
    <property type="nucleotide sequence ID" value="NC_028865.1"/>
</dbReference>
<dbReference type="GeneID" id="26631053"/>
<sequence>MSDANELPEIGEAPDHIIRLYRDRNPHAVRHQVSVWRNGNHQTRYTYDTLDQALTMARGIVRIANVHRPGAAYQWLILGAEIKCGTANWMENDTVCYVSELPA</sequence>
<dbReference type="OrthoDB" id="38146at10239"/>
<gene>
    <name evidence="1" type="ORF">TIN2_92</name>
</gene>
<name>A0A0K0N5U6_9CAUD</name>
<protein>
    <submittedName>
        <fullName evidence="1">Uncharacterized protein</fullName>
    </submittedName>
</protein>
<reference evidence="1 2" key="1">
    <citation type="journal article" date="2015" name="Appl. Environ. Microbiol.">
        <title>Three of a Kind: Genetically Similar Tsukamurella Phages TIN2, TIN3, and TIN4.</title>
        <authorList>
            <person name="Dyson Z.A."/>
            <person name="Tucci J."/>
            <person name="Seviour R.J."/>
            <person name="Petrovski S."/>
        </authorList>
    </citation>
    <scope>NUCLEOTIDE SEQUENCE [LARGE SCALE GENOMIC DNA]</scope>
</reference>
<keyword evidence="2" id="KW-1185">Reference proteome</keyword>
<organism evidence="1 2">
    <name type="scientific">Tsukamurella phage TIN2</name>
    <dbReference type="NCBI Taxonomy" id="1636545"/>
    <lineage>
        <taxon>Viruses</taxon>
        <taxon>Duplodnaviria</taxon>
        <taxon>Heunggongvirae</taxon>
        <taxon>Uroviricota</taxon>
        <taxon>Caudoviricetes</taxon>
        <taxon>Tinduovirus</taxon>
        <taxon>Tinduovirus TIN2</taxon>
    </lineage>
</organism>
<dbReference type="KEGG" id="vg:26631053"/>
<dbReference type="Proteomes" id="UP000203853">
    <property type="component" value="Segment"/>
</dbReference>
<evidence type="ECO:0000313" key="1">
    <source>
        <dbReference type="EMBL" id="AKJ71782.1"/>
    </source>
</evidence>
<proteinExistence type="predicted"/>
<dbReference type="EMBL" id="KR011062">
    <property type="protein sequence ID" value="AKJ71782.1"/>
    <property type="molecule type" value="Genomic_DNA"/>
</dbReference>
<accession>A0A0K0N5U6</accession>
<evidence type="ECO:0000313" key="2">
    <source>
        <dbReference type="Proteomes" id="UP000203853"/>
    </source>
</evidence>